<gene>
    <name evidence="1" type="ORF">NONO_c47620</name>
</gene>
<dbReference type="HOGENOM" id="CLU_876712_0_0_11"/>
<reference evidence="1 2" key="1">
    <citation type="journal article" date="2014" name="Appl. Environ. Microbiol.">
        <title>Insights into the Microbial Degradation of Rubber and Gutta-Percha by Analysis of the Complete Genome of Nocardia nova SH22a.</title>
        <authorList>
            <person name="Luo Q."/>
            <person name="Hiessl S."/>
            <person name="Poehlein A."/>
            <person name="Daniel R."/>
            <person name="Steinbuchel A."/>
        </authorList>
    </citation>
    <scope>NUCLEOTIDE SEQUENCE [LARGE SCALE GENOMIC DNA]</scope>
    <source>
        <strain evidence="1">SH22a</strain>
    </source>
</reference>
<dbReference type="SUPFAM" id="SSF48576">
    <property type="entry name" value="Terpenoid synthases"/>
    <property type="match status" value="1"/>
</dbReference>
<dbReference type="Gene3D" id="1.10.600.10">
    <property type="entry name" value="Farnesyl Diphosphate Synthase"/>
    <property type="match status" value="1"/>
</dbReference>
<evidence type="ECO:0000313" key="1">
    <source>
        <dbReference type="EMBL" id="AHH19546.1"/>
    </source>
</evidence>
<evidence type="ECO:0008006" key="3">
    <source>
        <dbReference type="Google" id="ProtNLM"/>
    </source>
</evidence>
<accession>W5TQM7</accession>
<dbReference type="KEGG" id="nno:NONO_c47620"/>
<dbReference type="Pfam" id="PF19086">
    <property type="entry name" value="Terpene_syn_C_2"/>
    <property type="match status" value="1"/>
</dbReference>
<dbReference type="PATRIC" id="fig|1415166.3.peg.4902"/>
<sequence length="317" mass="34665">MIDELAPFRSHLLPGGRHEQLAERIFEWLMTHCTCPLGATRHAMDAYVASSYELHCAPADADMAENLVGAQYVAVTLLADDAYDGLPDLTRFVTYLRTGQVTTEHELVSCYRAIITETTARGLDPAGFERAVRETIDARLRERELDLTTVGWEEHWSVRRHTIAVAPYVWCHRVARDLRVPAAADAALRSAGVLERVSECVARGNDIASYLREAEPPPGTDAPASLNSVLHYARDLGSLEAGVRAAVTAYRDSVTALRTAVAGALPAAAHRDPAVRDYLAIQRAVLAGNLPAIRHLSSHRYPGAQQLLDELSDVAID</sequence>
<dbReference type="EMBL" id="CP006850">
    <property type="protein sequence ID" value="AHH19546.1"/>
    <property type="molecule type" value="Genomic_DNA"/>
</dbReference>
<dbReference type="Proteomes" id="UP000019150">
    <property type="component" value="Chromosome"/>
</dbReference>
<proteinExistence type="predicted"/>
<dbReference type="AlphaFoldDB" id="W5TQM7"/>
<evidence type="ECO:0000313" key="2">
    <source>
        <dbReference type="Proteomes" id="UP000019150"/>
    </source>
</evidence>
<name>W5TQM7_9NOCA</name>
<organism evidence="1 2">
    <name type="scientific">Nocardia nova SH22a</name>
    <dbReference type="NCBI Taxonomy" id="1415166"/>
    <lineage>
        <taxon>Bacteria</taxon>
        <taxon>Bacillati</taxon>
        <taxon>Actinomycetota</taxon>
        <taxon>Actinomycetes</taxon>
        <taxon>Mycobacteriales</taxon>
        <taxon>Nocardiaceae</taxon>
        <taxon>Nocardia</taxon>
    </lineage>
</organism>
<protein>
    <recommendedName>
        <fullName evidence="3">Terpene synthase</fullName>
    </recommendedName>
</protein>
<dbReference type="RefSeq" id="WP_025350944.1">
    <property type="nucleotide sequence ID" value="NZ_CP006850.1"/>
</dbReference>
<dbReference type="STRING" id="1415166.NONO_c47620"/>
<keyword evidence="2" id="KW-1185">Reference proteome</keyword>
<dbReference type="InterPro" id="IPR008949">
    <property type="entry name" value="Isoprenoid_synthase_dom_sf"/>
</dbReference>